<feature type="compositionally biased region" description="Polar residues" evidence="1">
    <location>
        <begin position="1"/>
        <end position="21"/>
    </location>
</feature>
<feature type="region of interest" description="Disordered" evidence="1">
    <location>
        <begin position="115"/>
        <end position="141"/>
    </location>
</feature>
<dbReference type="Proteomes" id="UP000494106">
    <property type="component" value="Unassembled WGS sequence"/>
</dbReference>
<sequence>MHTSTETQATVMTPISKQRNLTSKRRKVKSPRVFTTRTVPDSQEKTADRSPTGDVMTGNAPVPSSVSSCTFNSDPPPPSPPLPAASPWWKQHLKYLARSEVRRRAPEYNIRRWSGLRSTRVPRSTRALSAPKPPPHRRSPSAFIINDIMRK</sequence>
<keyword evidence="3" id="KW-1185">Reference proteome</keyword>
<dbReference type="AlphaFoldDB" id="A0A8S0Z068"/>
<evidence type="ECO:0000256" key="1">
    <source>
        <dbReference type="SAM" id="MobiDB-lite"/>
    </source>
</evidence>
<protein>
    <submittedName>
        <fullName evidence="2">Uncharacterized protein</fullName>
    </submittedName>
</protein>
<gene>
    <name evidence="2" type="ORF">APLA_LOCUS2240</name>
</gene>
<dbReference type="EMBL" id="CADEBC010000196">
    <property type="protein sequence ID" value="CAB3224956.1"/>
    <property type="molecule type" value="Genomic_DNA"/>
</dbReference>
<organism evidence="2 3">
    <name type="scientific">Arctia plantaginis</name>
    <name type="common">Wood tiger moth</name>
    <name type="synonym">Phalaena plantaginis</name>
    <dbReference type="NCBI Taxonomy" id="874455"/>
    <lineage>
        <taxon>Eukaryota</taxon>
        <taxon>Metazoa</taxon>
        <taxon>Ecdysozoa</taxon>
        <taxon>Arthropoda</taxon>
        <taxon>Hexapoda</taxon>
        <taxon>Insecta</taxon>
        <taxon>Pterygota</taxon>
        <taxon>Neoptera</taxon>
        <taxon>Endopterygota</taxon>
        <taxon>Lepidoptera</taxon>
        <taxon>Glossata</taxon>
        <taxon>Ditrysia</taxon>
        <taxon>Noctuoidea</taxon>
        <taxon>Erebidae</taxon>
        <taxon>Arctiinae</taxon>
        <taxon>Arctia</taxon>
    </lineage>
</organism>
<reference evidence="2 3" key="1">
    <citation type="submission" date="2020-04" db="EMBL/GenBank/DDBJ databases">
        <authorList>
            <person name="Wallbank WR R."/>
            <person name="Pardo Diaz C."/>
            <person name="Kozak K."/>
            <person name="Martin S."/>
            <person name="Jiggins C."/>
            <person name="Moest M."/>
            <person name="Warren A I."/>
            <person name="Byers J.R.P. K."/>
            <person name="Montejo-Kovacevich G."/>
            <person name="Yen C E."/>
        </authorList>
    </citation>
    <scope>NUCLEOTIDE SEQUENCE [LARGE SCALE GENOMIC DNA]</scope>
</reference>
<comment type="caution">
    <text evidence="2">The sequence shown here is derived from an EMBL/GenBank/DDBJ whole genome shotgun (WGS) entry which is preliminary data.</text>
</comment>
<evidence type="ECO:0000313" key="2">
    <source>
        <dbReference type="EMBL" id="CAB3224956.1"/>
    </source>
</evidence>
<feature type="compositionally biased region" description="Polar residues" evidence="1">
    <location>
        <begin position="62"/>
        <end position="73"/>
    </location>
</feature>
<feature type="region of interest" description="Disordered" evidence="1">
    <location>
        <begin position="1"/>
        <end position="86"/>
    </location>
</feature>
<proteinExistence type="predicted"/>
<accession>A0A8S0Z068</accession>
<evidence type="ECO:0000313" key="3">
    <source>
        <dbReference type="Proteomes" id="UP000494106"/>
    </source>
</evidence>
<feature type="compositionally biased region" description="Pro residues" evidence="1">
    <location>
        <begin position="74"/>
        <end position="84"/>
    </location>
</feature>
<name>A0A8S0Z068_ARCPL</name>